<keyword evidence="9 13" id="KW-0234">DNA repair</keyword>
<evidence type="ECO:0000313" key="17">
    <source>
        <dbReference type="EMBL" id="OMI01489.1"/>
    </source>
</evidence>
<evidence type="ECO:0000256" key="7">
    <source>
        <dbReference type="ARBA" id="ARBA00022840"/>
    </source>
</evidence>
<dbReference type="GO" id="GO:0005524">
    <property type="term" value="F:ATP binding"/>
    <property type="evidence" value="ECO:0007669"/>
    <property type="project" value="UniProtKB-UniRule"/>
</dbReference>
<dbReference type="Gene3D" id="3.90.320.10">
    <property type="match status" value="1"/>
</dbReference>
<dbReference type="InterPro" id="IPR014016">
    <property type="entry name" value="UvrD-like_ATP-bd"/>
</dbReference>
<dbReference type="Pfam" id="PF12705">
    <property type="entry name" value="PDDEXK_1"/>
    <property type="match status" value="1"/>
</dbReference>
<evidence type="ECO:0000259" key="16">
    <source>
        <dbReference type="PROSITE" id="PS51217"/>
    </source>
</evidence>
<evidence type="ECO:0000256" key="3">
    <source>
        <dbReference type="ARBA" id="ARBA00022763"/>
    </source>
</evidence>
<dbReference type="FunFam" id="3.40.50.300:FF:001236">
    <property type="entry name" value="ATP-dependent helicase/nuclease subunit A"/>
    <property type="match status" value="1"/>
</dbReference>
<protein>
    <recommendedName>
        <fullName evidence="13">ATP-dependent helicase/nuclease subunit A</fullName>
        <ecNumber evidence="13">3.1.-.-</ecNumber>
        <ecNumber evidence="13">5.6.2.4</ecNumber>
    </recommendedName>
    <alternativeName>
        <fullName evidence="13">ATP-dependent helicase/nuclease AddA</fullName>
    </alternativeName>
    <alternativeName>
        <fullName evidence="13">DNA 3'-5' helicase AddA</fullName>
    </alternativeName>
</protein>
<evidence type="ECO:0000256" key="11">
    <source>
        <dbReference type="ARBA" id="ARBA00034617"/>
    </source>
</evidence>
<dbReference type="InterPro" id="IPR027417">
    <property type="entry name" value="P-loop_NTPase"/>
</dbReference>
<keyword evidence="4 13" id="KW-0378">Hydrolase</keyword>
<dbReference type="SUPFAM" id="SSF52540">
    <property type="entry name" value="P-loop containing nucleoside triphosphate hydrolases"/>
    <property type="match status" value="1"/>
</dbReference>
<dbReference type="InterPro" id="IPR014152">
    <property type="entry name" value="AddA"/>
</dbReference>
<dbReference type="PANTHER" id="PTHR11070">
    <property type="entry name" value="UVRD / RECB / PCRA DNA HELICASE FAMILY MEMBER"/>
    <property type="match status" value="1"/>
</dbReference>
<dbReference type="GO" id="GO:0003690">
    <property type="term" value="F:double-stranded DNA binding"/>
    <property type="evidence" value="ECO:0007669"/>
    <property type="project" value="UniProtKB-UniRule"/>
</dbReference>
<keyword evidence="8 13" id="KW-0238">DNA-binding</keyword>
<dbReference type="FunFam" id="3.40.50.300:FF:001187">
    <property type="entry name" value="ATP-dependent helicase/nuclease subunit A"/>
    <property type="match status" value="1"/>
</dbReference>
<evidence type="ECO:0000313" key="18">
    <source>
        <dbReference type="Proteomes" id="UP000187367"/>
    </source>
</evidence>
<dbReference type="PROSITE" id="PS51217">
    <property type="entry name" value="UVRD_HELICASE_CTER"/>
    <property type="match status" value="1"/>
</dbReference>
<keyword evidence="5 13" id="KW-0347">Helicase</keyword>
<dbReference type="OrthoDB" id="9810135at2"/>
<evidence type="ECO:0000256" key="4">
    <source>
        <dbReference type="ARBA" id="ARBA00022801"/>
    </source>
</evidence>
<dbReference type="AlphaFoldDB" id="A0A1R1S0S0"/>
<feature type="domain" description="UvrD-like helicase ATP-binding" evidence="15">
    <location>
        <begin position="9"/>
        <end position="480"/>
    </location>
</feature>
<comment type="cofactor">
    <cofactor evidence="13">
        <name>Mg(2+)</name>
        <dbReference type="ChEBI" id="CHEBI:18420"/>
    </cofactor>
</comment>
<evidence type="ECO:0000256" key="14">
    <source>
        <dbReference type="PROSITE-ProRule" id="PRU00560"/>
    </source>
</evidence>
<dbReference type="CDD" id="cd18807">
    <property type="entry name" value="SF1_C_UvrD"/>
    <property type="match status" value="1"/>
</dbReference>
<comment type="subunit">
    <text evidence="13">Heterodimer of AddA and AddB/RexB.</text>
</comment>
<comment type="similarity">
    <text evidence="13">Belongs to the helicase family. AddA subfamily.</text>
</comment>
<evidence type="ECO:0000256" key="1">
    <source>
        <dbReference type="ARBA" id="ARBA00022722"/>
    </source>
</evidence>
<keyword evidence="6 13" id="KW-0269">Exonuclease</keyword>
<dbReference type="InterPro" id="IPR011335">
    <property type="entry name" value="Restrct_endonuc-II-like"/>
</dbReference>
<evidence type="ECO:0000256" key="9">
    <source>
        <dbReference type="ARBA" id="ARBA00023204"/>
    </source>
</evidence>
<evidence type="ECO:0000256" key="5">
    <source>
        <dbReference type="ARBA" id="ARBA00022806"/>
    </source>
</evidence>
<organism evidence="17 18">
    <name type="scientific">Bacillus swezeyi</name>
    <dbReference type="NCBI Taxonomy" id="1925020"/>
    <lineage>
        <taxon>Bacteria</taxon>
        <taxon>Bacillati</taxon>
        <taxon>Bacillota</taxon>
        <taxon>Bacilli</taxon>
        <taxon>Bacillales</taxon>
        <taxon>Bacillaceae</taxon>
        <taxon>Bacillus</taxon>
    </lineage>
</organism>
<dbReference type="InterPro" id="IPR014017">
    <property type="entry name" value="DNA_helicase_UvrD-like_C"/>
</dbReference>
<sequence>MEMSKPKGSTWTDDQWKAIVSSGRDILVAAAAGSGKTAVLVERIIRKITEKENPIDVDRLLVVTFTNASAAEMKHRIGEALEKELAENPGSLHLRRQLALLNRASISTLHSFCLQVVRKYYYLIDIDPAFRIADQTEGELLGDEVLDDLFEEEYKKQDPAFFELVDRYTTDRHDLDLQYLVKRVYEFSRSHPDPEGWLEKFVDLYDAAQDEKVESLPFYSYIKEDIALTLEGVREKLARALELAKQPGGPAPRAENFVDDLKQIDRLIQHQDDFSALYELVPAVSFQRAKTCKGDEFEPALIEEATELRNSAKKQLEKLKSDYFTRTPDQHLASLKEMKPVIHTLVQLVLEYGKRFTAAKKEKAIVDFSDLEHDCLAILTKKNDAGETGPSEAAKYYRHQFHEVLVDEYQDTNLVQEAILKLVAKDEPEGNLFMVGDVKQSIYRFRLAEPLLFLSKYKRFTEDGSGAGQKIDLNKNFRSRSDILDSTNFLFKQLMGEKVGEVDYDEQAELKLGASYPPNETTKTELLIIENQGDAADEEAEELETVQLEARAMAMQIRKLISEKFQVYDGKTKTTRNIQYRDIVILLRSMPWAPQIMDEFKQQGIPVYANLSTGYFEATEVSVTLSVLKVIDNAYQDIPLASVLRSPVVGLDENELSMIRIQDKKAPFYEAMKAYLASGDRDGSLYEKLRRFEGLLRKWRAYAKNHSVAELIWEIYRDTKYLDYVGGMPGGKQRQANLRALYDRARSYEATSFRGLFRFLRFIERMQERGDDLGTARALSEQEDVVRLMTIHSSKGLEFPVVFTAGLGRNFNMMDLNKSYLLDKELGFGTKFIHPKWRISYPMLPLVAMKKKMRRELLSEELRVLYVALTRAKEKLYLIGSAKDKEKLLSKWRTTAAQPEWLLPDFDRFQAKSYLGFIGPALMRHRDMADAGVDSPDDEIRQHPSRFLISWLSGGELQAEDAKQAGEEKHERLTQIKKGLPIDAAFDYQEEVEERLSWSYPYQDAAKVRTKQSVSEIKRQKEYEDEYGDRSLIRPANEALLFRRPSFMMTKGLTAAERGTAMHTVMQHIPLTRAPEKDELSRLLDRLVDKELLTEEQRAAIEEDDILAFFETDIGEKLLGAHRVEREVPFNMTLPAAEVYPNLQTADEPVLIQGIIDCLFETEDGFYLLDYKTDRIQGKYRNGFEGAEPVLRKRYETQIHLYARAVETMLKMPLKGRALYFFDGGHVLKF</sequence>
<evidence type="ECO:0000259" key="15">
    <source>
        <dbReference type="PROSITE" id="PS51198"/>
    </source>
</evidence>
<dbReference type="EC" id="5.6.2.4" evidence="13"/>
<dbReference type="Pfam" id="PF00580">
    <property type="entry name" value="UvrD-helicase"/>
    <property type="match status" value="1"/>
</dbReference>
<feature type="binding site" evidence="14">
    <location>
        <begin position="30"/>
        <end position="37"/>
    </location>
    <ligand>
        <name>ATP</name>
        <dbReference type="ChEBI" id="CHEBI:30616"/>
    </ligand>
</feature>
<dbReference type="HAMAP" id="MF_01451">
    <property type="entry name" value="AddA"/>
    <property type="match status" value="1"/>
</dbReference>
<comment type="catalytic activity">
    <reaction evidence="11 13">
        <text>Couples ATP hydrolysis with the unwinding of duplex DNA by translocating in the 3'-5' direction.</text>
        <dbReference type="EC" id="5.6.2.4"/>
    </reaction>
</comment>
<comment type="function">
    <text evidence="13">The heterodimer acts as both an ATP-dependent DNA helicase and an ATP-dependent, dual-direction single-stranded exonuclease. Recognizes the chi site generating a DNA molecule suitable for the initiation of homologous recombination. The AddA nuclease domain is required for chi fragment generation; this subunit has the helicase and 3' -&gt; 5' nuclease activities.</text>
</comment>
<dbReference type="EMBL" id="MTJL01000036">
    <property type="protein sequence ID" value="OMI01489.1"/>
    <property type="molecule type" value="Genomic_DNA"/>
</dbReference>
<dbReference type="InterPro" id="IPR038726">
    <property type="entry name" value="PDDEXK_AddAB-type"/>
</dbReference>
<name>A0A1R1S0S0_9BACI</name>
<dbReference type="RefSeq" id="WP_076760361.1">
    <property type="nucleotide sequence ID" value="NZ_JARMMH010000013.1"/>
</dbReference>
<dbReference type="GO" id="GO:0005829">
    <property type="term" value="C:cytosol"/>
    <property type="evidence" value="ECO:0007669"/>
    <property type="project" value="TreeGrafter"/>
</dbReference>
<comment type="catalytic activity">
    <reaction evidence="12 13">
        <text>ATP + H2O = ADP + phosphate + H(+)</text>
        <dbReference type="Rhea" id="RHEA:13065"/>
        <dbReference type="ChEBI" id="CHEBI:15377"/>
        <dbReference type="ChEBI" id="CHEBI:15378"/>
        <dbReference type="ChEBI" id="CHEBI:30616"/>
        <dbReference type="ChEBI" id="CHEBI:43474"/>
        <dbReference type="ChEBI" id="CHEBI:456216"/>
        <dbReference type="EC" id="5.6.2.4"/>
    </reaction>
</comment>
<dbReference type="GO" id="GO:0043138">
    <property type="term" value="F:3'-5' DNA helicase activity"/>
    <property type="evidence" value="ECO:0007669"/>
    <property type="project" value="UniProtKB-UniRule"/>
</dbReference>
<evidence type="ECO:0000256" key="6">
    <source>
        <dbReference type="ARBA" id="ARBA00022839"/>
    </source>
</evidence>
<dbReference type="EC" id="3.1.-.-" evidence="13"/>
<dbReference type="Pfam" id="PF13361">
    <property type="entry name" value="UvrD_C"/>
    <property type="match status" value="1"/>
</dbReference>
<dbReference type="CDD" id="cd17932">
    <property type="entry name" value="DEXQc_UvrD"/>
    <property type="match status" value="1"/>
</dbReference>
<proteinExistence type="inferred from homology"/>
<dbReference type="GO" id="GO:0008408">
    <property type="term" value="F:3'-5' exonuclease activity"/>
    <property type="evidence" value="ECO:0007669"/>
    <property type="project" value="UniProtKB-UniRule"/>
</dbReference>
<feature type="domain" description="UvrD-like helicase C-terminal" evidence="16">
    <location>
        <begin position="507"/>
        <end position="796"/>
    </location>
</feature>
<dbReference type="InterPro" id="IPR000212">
    <property type="entry name" value="DNA_helicase_UvrD/REP"/>
</dbReference>
<dbReference type="PANTHER" id="PTHR11070:SF48">
    <property type="entry name" value="ATP-DEPENDENT HELICASE_NUCLEASE SUBUNIT A"/>
    <property type="match status" value="1"/>
</dbReference>
<accession>A0A1R1S0S0</accession>
<keyword evidence="2 13" id="KW-0547">Nucleotide-binding</keyword>
<accession>A0A1R1QE11</accession>
<comment type="caution">
    <text evidence="17">The sequence shown here is derived from an EMBL/GenBank/DDBJ whole genome shotgun (WGS) entry which is preliminary data.</text>
</comment>
<dbReference type="InterPro" id="IPR011604">
    <property type="entry name" value="PDDEXK-like_dom_sf"/>
</dbReference>
<keyword evidence="7 13" id="KW-0067">ATP-binding</keyword>
<keyword evidence="1 13" id="KW-0540">Nuclease</keyword>
<evidence type="ECO:0000256" key="2">
    <source>
        <dbReference type="ARBA" id="ARBA00022741"/>
    </source>
</evidence>
<dbReference type="GO" id="GO:0033202">
    <property type="term" value="C:DNA helicase complex"/>
    <property type="evidence" value="ECO:0007669"/>
    <property type="project" value="TreeGrafter"/>
</dbReference>
<dbReference type="Proteomes" id="UP000187367">
    <property type="component" value="Unassembled WGS sequence"/>
</dbReference>
<dbReference type="Gene3D" id="3.40.50.300">
    <property type="entry name" value="P-loop containing nucleotide triphosphate hydrolases"/>
    <property type="match status" value="4"/>
</dbReference>
<keyword evidence="10 13" id="KW-0413">Isomerase</keyword>
<evidence type="ECO:0000256" key="10">
    <source>
        <dbReference type="ARBA" id="ARBA00023235"/>
    </source>
</evidence>
<dbReference type="SUPFAM" id="SSF52980">
    <property type="entry name" value="Restriction endonuclease-like"/>
    <property type="match status" value="1"/>
</dbReference>
<dbReference type="FunFam" id="3.40.50.300:FF:001196">
    <property type="entry name" value="ATP-dependent helicase/nuclease subunit A"/>
    <property type="match status" value="1"/>
</dbReference>
<dbReference type="GO" id="GO:0000724">
    <property type="term" value="P:double-strand break repair via homologous recombination"/>
    <property type="evidence" value="ECO:0007669"/>
    <property type="project" value="UniProtKB-UniRule"/>
</dbReference>
<evidence type="ECO:0000256" key="12">
    <source>
        <dbReference type="ARBA" id="ARBA00048988"/>
    </source>
</evidence>
<evidence type="ECO:0000256" key="13">
    <source>
        <dbReference type="HAMAP-Rule" id="MF_01451"/>
    </source>
</evidence>
<keyword evidence="3 13" id="KW-0227">DNA damage</keyword>
<evidence type="ECO:0000256" key="8">
    <source>
        <dbReference type="ARBA" id="ARBA00023125"/>
    </source>
</evidence>
<keyword evidence="18" id="KW-1185">Reference proteome</keyword>
<reference evidence="17 18" key="1">
    <citation type="submission" date="2017-01" db="EMBL/GenBank/DDBJ databases">
        <title>Bacillus phylogenomics.</title>
        <authorList>
            <person name="Dunlap C."/>
        </authorList>
    </citation>
    <scope>NUCLEOTIDE SEQUENCE [LARGE SCALE GENOMIC DNA]</scope>
    <source>
        <strain evidence="17 18">NRRL B-41282</strain>
    </source>
</reference>
<dbReference type="PROSITE" id="PS51198">
    <property type="entry name" value="UVRD_HELICASE_ATP_BIND"/>
    <property type="match status" value="1"/>
</dbReference>
<dbReference type="NCBIfam" id="TIGR02785">
    <property type="entry name" value="addA_Gpos"/>
    <property type="match status" value="1"/>
</dbReference>
<gene>
    <name evidence="13" type="primary">addA</name>
    <name evidence="17" type="ORF">BW143_17510</name>
</gene>